<feature type="domain" description="Homeobox" evidence="19">
    <location>
        <begin position="1744"/>
        <end position="1800"/>
    </location>
</feature>
<dbReference type="SMART" id="SM00389">
    <property type="entry name" value="HOX"/>
    <property type="match status" value="1"/>
</dbReference>
<comment type="subcellular location">
    <subcellularLocation>
        <location evidence="1">Cytoplasm</location>
        <location evidence="1">Cytosol</location>
    </subcellularLocation>
    <subcellularLocation>
        <location evidence="2">Cytoplasm</location>
        <location evidence="2">Perinuclear region</location>
    </subcellularLocation>
    <subcellularLocation>
        <location evidence="3">Lysosome membrane</location>
    </subcellularLocation>
    <subcellularLocation>
        <location evidence="16 17">Nucleus</location>
    </subcellularLocation>
</comment>
<dbReference type="STRING" id="372326.A0A1V4JRI9"/>
<dbReference type="InterPro" id="IPR000591">
    <property type="entry name" value="DEP_dom"/>
</dbReference>
<evidence type="ECO:0000256" key="3">
    <source>
        <dbReference type="ARBA" id="ARBA00004656"/>
    </source>
</evidence>
<dbReference type="InterPro" id="IPR031701">
    <property type="entry name" value="SIX1_SD"/>
</dbReference>
<feature type="DNA-binding region" description="Homeobox" evidence="16">
    <location>
        <begin position="1746"/>
        <end position="1801"/>
    </location>
</feature>
<dbReference type="Pfam" id="PF23013">
    <property type="entry name" value="IML1_N"/>
    <property type="match status" value="1"/>
</dbReference>
<dbReference type="CDD" id="cd04449">
    <property type="entry name" value="DEP_DEPDC5-like"/>
    <property type="match status" value="1"/>
</dbReference>
<feature type="compositionally biased region" description="Polar residues" evidence="18">
    <location>
        <begin position="1128"/>
        <end position="1162"/>
    </location>
</feature>
<sequence length="2087" mass="235174">MRKWRAKPEGPRRDCAAAVGGGLGTGRLDMQDMRTNKVYKLVIHKKGFGGSDDELVVNPKVFLQIKLGDVVEIAHPNDEYSPLLLQVKSLKEDLQKETISVDQTVAQVFRLRPYQDVHVNVVDPKEVTLDLVELTFKDQYIGRGDMWRLKKSLVSTCAYVTQKVEFAGIRAQAGELWVKNEKVTCGYISEDTRVVFRSTSAMVYIFIQMSCEMWDFDIYGDLYFEKAVNGFLADLFTKWKEKNCSHEVTVVLFSRTFYEAKSIDEFPETHRASIRQDHEGRFYEDFYKVVVQNERREEWTSLLVTIKKLFIQYPVLVRLEQAEGFPPGYNSTSAQGNYLEAINLSFNVFDKHYINRNFDRTGQMSVVITPGVGVFEVDRLLMILTKQRMIDNGIGVDLVCMGEQPLHAVPLFKLHNRCGPGDSRLCDDYNIPHWINHSFYTSKSQLLCNSFTPRIKLAGRKPLTEKAKNNRDASLGAPKDAENALPIQVDYDGYDAQVFRLPGPSRAQRCTTFRSVRERESRTRKSSSSYDVSCSPSLQSRTLPSEEVRSQASDDSSLGKISNILMIPRPHLHQCEVSSSLGYTSTRDVLESMLESQQRDSSAPGRFHVGSAESMLHIRPGGYTPQRALINPFAPSRMPMKLTSNRRRWMHTFPVGPSGEAIQIHHQTRQNMAEMQGSGQQDLTHSSAELLELAYHEATGRHVSSRHPGDGASFLSFSGTEEFSSGPAGGNGAGMNVKTQNKDSLEDAVSNSPDPMPGFCCTVGVDWKSLTTPACLPLTTDYFPDRQSLQNDYTEGCYDLLPEADMDRRDEEGVQMTAQQVFEEFICQRLMQGYQIIVQSKPQKPATTVPPPLSSSPLYSRGLVSRNRPEEEDQYWLSMGRTFHKVTLKDKIITVTRYLPKYPYESAQINYTYSLCPSHSDSEFVSCWVEFSHERLEEYKWNYLDQYICSAGSEDFRQLCRTLSCLTSSISLIESLKFWRTRFLLLPACISATKRIMEGEVHCDVYGDKPRSDEEEWQLLDGFIRFVEGLNRIRRRHRSDRMIRKGSAMKGLQIAGPIPTHSLDQQPGPPIGKKGTSALSALLQMEASQKTLGEQQAAMLAGKSSGPSESGSIAITPTYMDSPRKVSVDQSVPATSESNTLINQGQLPDRGNAQTLGSSQSIADQGYPTAAAAEAGSQQCSASTLTSSSTLIEILEAMKHPTTGIQLLSEQKGLSPYCFISAEVVHWLVNNVEGVQTQAMAIDIMQKMLEEQLIVHASGEALRTFIYGFYFYKIVMDKEPDRVGMQQPAMWHTAAVDDFSAFQRKWFEVAFVAEELLHSEIPAFFLPWLPSRPASYASRHSSFSRSFGGRSQAAALLAATVPEQRTVTLDVDVNNRTDRLEWCSCYYHGNFSLNAAFEIKLHWMAVTAAVLFEMVQGWHRKATSCGFLLVPVLEGPFALPSYLYGDPLRAQLFIPLNVSCLLKEGSEHLFDGFEPETYWDRMHLLQEAIAYRFGFVQDKYSASAFNFPAENKPQYIHVTGTVFLQLPYSKRKFSCGQQRRRRNSTSSTNQNMFCEERIGYNWAYNTMLTKTWRSSATGDEKFADRSWSRKAPSALPTGKGFQQDVRMKRFMAMLNRNRNKDPPPAKLLDLAGQLCQDLQSSPPSLEKLVEAMMGCEHKMYFLTNIHVVRACVSFHIHNGQHDTACRLLEYCKAEEKEELVQLWHEIHYRRVMEKHHMNFLTPLQKFRCRKRNPPPISLCPEGLKNRNYSDEVRQQLHRFAAEVTANPSKEQREGLARDMNLQPTQVYNWFANYRRRQKSSLLRTEKLNNSCPERTLTYHKKEQQDKGSCAPQTADGSCVGIGPEQMEITLMPCDPGWEQSAADLDKPPEGTYLKMLESSFMQSSELFEARTSKALTTHDAEQPIAFCTGAMLEPGTCFNSAVLQPREVASSTDASPQLGNFVLCSCGSLTFPDERLDVWQAPCSTRGVSGSVWTPSIEGIRAPLSRVPQGGCIEASSGRIIQQSDLELESFILREGQLGTLESILPHSSCQTVFGRPQCPPVSAPCMEESQALGQSQVLEYPAGDPLANDTFWAAWLLFEFSAGARM</sequence>
<dbReference type="EMBL" id="LSYS01006629">
    <property type="protein sequence ID" value="OPJ74783.1"/>
    <property type="molecule type" value="Genomic_DNA"/>
</dbReference>
<dbReference type="Pfam" id="PF00610">
    <property type="entry name" value="DEP"/>
    <property type="match status" value="1"/>
</dbReference>
<evidence type="ECO:0000256" key="16">
    <source>
        <dbReference type="PROSITE-ProRule" id="PRU00108"/>
    </source>
</evidence>
<dbReference type="SMART" id="SM00049">
    <property type="entry name" value="DEP"/>
    <property type="match status" value="1"/>
</dbReference>
<evidence type="ECO:0000256" key="13">
    <source>
        <dbReference type="ARBA" id="ARBA00023242"/>
    </source>
</evidence>
<evidence type="ECO:0000256" key="2">
    <source>
        <dbReference type="ARBA" id="ARBA00004556"/>
    </source>
</evidence>
<dbReference type="Gene3D" id="1.10.10.60">
    <property type="entry name" value="Homeodomain-like"/>
    <property type="match status" value="1"/>
</dbReference>
<keyword evidence="8" id="KW-0832">Ubl conjugation</keyword>
<name>A0A1V4JRI9_PATFA</name>
<gene>
    <name evidence="21" type="primary">DEPDC5</name>
    <name evidence="21" type="ORF">AV530_018308</name>
</gene>
<dbReference type="InterPro" id="IPR048255">
    <property type="entry name" value="IML1_N"/>
</dbReference>
<feature type="domain" description="DEP" evidence="20">
    <location>
        <begin position="1201"/>
        <end position="1276"/>
    </location>
</feature>
<evidence type="ECO:0000256" key="5">
    <source>
        <dbReference type="ARBA" id="ARBA00022468"/>
    </source>
</evidence>
<dbReference type="GO" id="GO:0000981">
    <property type="term" value="F:DNA-binding transcription factor activity, RNA polymerase II-specific"/>
    <property type="evidence" value="ECO:0007669"/>
    <property type="project" value="InterPro"/>
</dbReference>
<dbReference type="PROSITE" id="PS50071">
    <property type="entry name" value="HOMEOBOX_2"/>
    <property type="match status" value="1"/>
</dbReference>
<dbReference type="GO" id="GO:0010508">
    <property type="term" value="P:positive regulation of autophagy"/>
    <property type="evidence" value="ECO:0007669"/>
    <property type="project" value="TreeGrafter"/>
</dbReference>
<dbReference type="PROSITE" id="PS00027">
    <property type="entry name" value="HOMEOBOX_1"/>
    <property type="match status" value="1"/>
</dbReference>
<evidence type="ECO:0000256" key="9">
    <source>
        <dbReference type="ARBA" id="ARBA00023125"/>
    </source>
</evidence>
<keyword evidence="6" id="KW-0963">Cytoplasm</keyword>
<dbReference type="SUPFAM" id="SSF46689">
    <property type="entry name" value="Homeodomain-like"/>
    <property type="match status" value="1"/>
</dbReference>
<dbReference type="CDD" id="cd00086">
    <property type="entry name" value="homeodomain"/>
    <property type="match status" value="1"/>
</dbReference>
<dbReference type="PROSITE" id="PS50186">
    <property type="entry name" value="DEP"/>
    <property type="match status" value="1"/>
</dbReference>
<evidence type="ECO:0000256" key="1">
    <source>
        <dbReference type="ARBA" id="ARBA00004514"/>
    </source>
</evidence>
<dbReference type="GO" id="GO:1990130">
    <property type="term" value="C:GATOR1 complex"/>
    <property type="evidence" value="ECO:0007669"/>
    <property type="project" value="TreeGrafter"/>
</dbReference>
<evidence type="ECO:0000259" key="19">
    <source>
        <dbReference type="PROSITE" id="PS50071"/>
    </source>
</evidence>
<feature type="region of interest" description="Disordered" evidence="18">
    <location>
        <begin position="513"/>
        <end position="555"/>
    </location>
</feature>
<keyword evidence="10" id="KW-0472">Membrane</keyword>
<evidence type="ECO:0000259" key="20">
    <source>
        <dbReference type="PROSITE" id="PS50186"/>
    </source>
</evidence>
<dbReference type="GO" id="GO:0035556">
    <property type="term" value="P:intracellular signal transduction"/>
    <property type="evidence" value="ECO:0007669"/>
    <property type="project" value="InterPro"/>
</dbReference>
<dbReference type="Pfam" id="PF12257">
    <property type="entry name" value="IML1"/>
    <property type="match status" value="1"/>
</dbReference>
<dbReference type="GO" id="GO:0003677">
    <property type="term" value="F:DNA binding"/>
    <property type="evidence" value="ECO:0007669"/>
    <property type="project" value="UniProtKB-UniRule"/>
</dbReference>
<dbReference type="GO" id="GO:0005829">
    <property type="term" value="C:cytosol"/>
    <property type="evidence" value="ECO:0007669"/>
    <property type="project" value="UniProtKB-SubCell"/>
</dbReference>
<dbReference type="GO" id="GO:0034198">
    <property type="term" value="P:cellular response to amino acid starvation"/>
    <property type="evidence" value="ECO:0007669"/>
    <property type="project" value="TreeGrafter"/>
</dbReference>
<dbReference type="Pfam" id="PF16878">
    <property type="entry name" value="SIX1_SD"/>
    <property type="match status" value="1"/>
</dbReference>
<dbReference type="GO" id="GO:1904262">
    <property type="term" value="P:negative regulation of TORC1 signaling"/>
    <property type="evidence" value="ECO:0007669"/>
    <property type="project" value="TreeGrafter"/>
</dbReference>
<feature type="compositionally biased region" description="Low complexity" evidence="18">
    <location>
        <begin position="526"/>
        <end position="537"/>
    </location>
</feature>
<evidence type="ECO:0000256" key="12">
    <source>
        <dbReference type="ARBA" id="ARBA00023228"/>
    </source>
</evidence>
<dbReference type="SUPFAM" id="SSF46785">
    <property type="entry name" value="Winged helix' DNA-binding domain"/>
    <property type="match status" value="1"/>
</dbReference>
<keyword evidence="11 16" id="KW-0371">Homeobox</keyword>
<evidence type="ECO:0000256" key="6">
    <source>
        <dbReference type="ARBA" id="ARBA00022490"/>
    </source>
</evidence>
<keyword evidence="7" id="KW-0597">Phosphoprotein</keyword>
<evidence type="ECO:0000313" key="21">
    <source>
        <dbReference type="EMBL" id="OPJ74783.1"/>
    </source>
</evidence>
<dbReference type="Pfam" id="PF19418">
    <property type="entry name" value="DEPDC5_CTD"/>
    <property type="match status" value="1"/>
</dbReference>
<evidence type="ECO:0000256" key="17">
    <source>
        <dbReference type="RuleBase" id="RU000682"/>
    </source>
</evidence>
<comment type="similarity">
    <text evidence="4">Belongs to the IML1 family.</text>
</comment>
<evidence type="ECO:0000256" key="14">
    <source>
        <dbReference type="ARBA" id="ARBA00070737"/>
    </source>
</evidence>
<comment type="caution">
    <text evidence="21">The sequence shown here is derived from an EMBL/GenBank/DDBJ whole genome shotgun (WGS) entry which is preliminary data.</text>
</comment>
<keyword evidence="13 16" id="KW-0539">Nucleus</keyword>
<dbReference type="Proteomes" id="UP000190648">
    <property type="component" value="Unassembled WGS sequence"/>
</dbReference>
<dbReference type="PANTHER" id="PTHR13179:SF8">
    <property type="entry name" value="GATOR COMPLEX PROTEIN DEPDC5"/>
    <property type="match status" value="1"/>
</dbReference>
<dbReference type="Pfam" id="PF00046">
    <property type="entry name" value="Homeodomain"/>
    <property type="match status" value="1"/>
</dbReference>
<dbReference type="InterPro" id="IPR036390">
    <property type="entry name" value="WH_DNA-bd_sf"/>
</dbReference>
<keyword evidence="12" id="KW-0458">Lysosome</keyword>
<dbReference type="InterPro" id="IPR001356">
    <property type="entry name" value="HD"/>
</dbReference>
<evidence type="ECO:0000256" key="15">
    <source>
        <dbReference type="ARBA" id="ARBA00079194"/>
    </source>
</evidence>
<evidence type="ECO:0000313" key="22">
    <source>
        <dbReference type="Proteomes" id="UP000190648"/>
    </source>
</evidence>
<keyword evidence="9 16" id="KW-0238">DNA-binding</keyword>
<dbReference type="InterPro" id="IPR055213">
    <property type="entry name" value="IML1_double_psi_beta_barrel"/>
</dbReference>
<dbReference type="GO" id="GO:0005765">
    <property type="term" value="C:lysosomal membrane"/>
    <property type="evidence" value="ECO:0007669"/>
    <property type="project" value="UniProtKB-SubCell"/>
</dbReference>
<reference evidence="21 22" key="1">
    <citation type="submission" date="2016-02" db="EMBL/GenBank/DDBJ databases">
        <title>Band-tailed pigeon sequencing and assembly.</title>
        <authorList>
            <person name="Soares A.E."/>
            <person name="Novak B.J."/>
            <person name="Rice E.S."/>
            <person name="O'Connell B."/>
            <person name="Chang D."/>
            <person name="Weber S."/>
            <person name="Shapiro B."/>
        </authorList>
    </citation>
    <scope>NUCLEOTIDE SEQUENCE [LARGE SCALE GENOMIC DNA]</scope>
    <source>
        <strain evidence="21">BTP2013</strain>
        <tissue evidence="21">Blood</tissue>
    </source>
</reference>
<dbReference type="GO" id="GO:0048471">
    <property type="term" value="C:perinuclear region of cytoplasm"/>
    <property type="evidence" value="ECO:0007669"/>
    <property type="project" value="UniProtKB-SubCell"/>
</dbReference>
<dbReference type="OrthoDB" id="39497at2759"/>
<organism evidence="21 22">
    <name type="scientific">Patagioenas fasciata monilis</name>
    <dbReference type="NCBI Taxonomy" id="372326"/>
    <lineage>
        <taxon>Eukaryota</taxon>
        <taxon>Metazoa</taxon>
        <taxon>Chordata</taxon>
        <taxon>Craniata</taxon>
        <taxon>Vertebrata</taxon>
        <taxon>Euteleostomi</taxon>
        <taxon>Archelosauria</taxon>
        <taxon>Archosauria</taxon>
        <taxon>Dinosauria</taxon>
        <taxon>Saurischia</taxon>
        <taxon>Theropoda</taxon>
        <taxon>Coelurosauria</taxon>
        <taxon>Aves</taxon>
        <taxon>Neognathae</taxon>
        <taxon>Neoaves</taxon>
        <taxon>Columbimorphae</taxon>
        <taxon>Columbiformes</taxon>
        <taxon>Columbidae</taxon>
        <taxon>Patagioenas</taxon>
    </lineage>
</organism>
<dbReference type="InterPro" id="IPR045838">
    <property type="entry name" value="DEPDC5_CTD"/>
</dbReference>
<evidence type="ECO:0000256" key="8">
    <source>
        <dbReference type="ARBA" id="ARBA00022843"/>
    </source>
</evidence>
<accession>A0A1V4JRI9</accession>
<dbReference type="InterPro" id="IPR036388">
    <property type="entry name" value="WH-like_DNA-bd_sf"/>
</dbReference>
<protein>
    <recommendedName>
        <fullName evidence="14">GATOR1 complex protein DEPDC5</fullName>
    </recommendedName>
    <alternativeName>
        <fullName evidence="15">DEP domain-containing protein 5</fullName>
    </alternativeName>
</protein>
<dbReference type="InterPro" id="IPR009057">
    <property type="entry name" value="Homeodomain-like_sf"/>
</dbReference>
<dbReference type="GO" id="GO:0005096">
    <property type="term" value="F:GTPase activator activity"/>
    <property type="evidence" value="ECO:0007669"/>
    <property type="project" value="UniProtKB-KW"/>
</dbReference>
<evidence type="ECO:0000256" key="11">
    <source>
        <dbReference type="ARBA" id="ARBA00023155"/>
    </source>
</evidence>
<dbReference type="Gene3D" id="1.10.10.10">
    <property type="entry name" value="Winged helix-like DNA-binding domain superfamily/Winged helix DNA-binding domain"/>
    <property type="match status" value="1"/>
</dbReference>
<proteinExistence type="inferred from homology"/>
<dbReference type="PANTHER" id="PTHR13179">
    <property type="entry name" value="DEP DOMAIN CONTAINING PROTEIN 5"/>
    <property type="match status" value="1"/>
</dbReference>
<keyword evidence="22" id="KW-1185">Reference proteome</keyword>
<keyword evidence="5" id="KW-0343">GTPase activation</keyword>
<evidence type="ECO:0000256" key="7">
    <source>
        <dbReference type="ARBA" id="ARBA00022553"/>
    </source>
</evidence>
<evidence type="ECO:0000256" key="10">
    <source>
        <dbReference type="ARBA" id="ARBA00023136"/>
    </source>
</evidence>
<evidence type="ECO:0000256" key="4">
    <source>
        <dbReference type="ARBA" id="ARBA00005643"/>
    </source>
</evidence>
<evidence type="ECO:0000256" key="18">
    <source>
        <dbReference type="SAM" id="MobiDB-lite"/>
    </source>
</evidence>
<dbReference type="InterPro" id="IPR027244">
    <property type="entry name" value="IML1"/>
</dbReference>
<feature type="region of interest" description="Disordered" evidence="18">
    <location>
        <begin position="1123"/>
        <end position="1162"/>
    </location>
</feature>
<dbReference type="InterPro" id="IPR017970">
    <property type="entry name" value="Homeobox_CS"/>
</dbReference>
<dbReference type="GO" id="GO:0005634">
    <property type="term" value="C:nucleus"/>
    <property type="evidence" value="ECO:0007669"/>
    <property type="project" value="UniProtKB-SubCell"/>
</dbReference>
<dbReference type="FunFam" id="1.10.10.10:FF:000171">
    <property type="entry name" value="DEP domain-containing protein 5 isoform X2"/>
    <property type="match status" value="1"/>
</dbReference>